<name>A0ACC0VJS8_9STRA</name>
<dbReference type="EMBL" id="CM047587">
    <property type="protein sequence ID" value="KAI9906185.1"/>
    <property type="molecule type" value="Genomic_DNA"/>
</dbReference>
<evidence type="ECO:0000313" key="2">
    <source>
        <dbReference type="Proteomes" id="UP001163321"/>
    </source>
</evidence>
<gene>
    <name evidence="1" type="ORF">PsorP6_003936</name>
</gene>
<reference evidence="1 2" key="1">
    <citation type="journal article" date="2022" name="bioRxiv">
        <title>The genome of the oomycete Peronosclerospora sorghi, a cosmopolitan pathogen of maize and sorghum, is inflated with dispersed pseudogenes.</title>
        <authorList>
            <person name="Fletcher K."/>
            <person name="Martin F."/>
            <person name="Isakeit T."/>
            <person name="Cavanaugh K."/>
            <person name="Magill C."/>
            <person name="Michelmore R."/>
        </authorList>
    </citation>
    <scope>NUCLEOTIDE SEQUENCE [LARGE SCALE GENOMIC DNA]</scope>
    <source>
        <strain evidence="1">P6</strain>
    </source>
</reference>
<sequence>MDRVKRESYHEGNYRQQGNVASFKKEHEPWRTSSGFGLANILNRNSSSALTSSMPNFSLPSLHSFGKPLHTKSEMTVAPQHNEETRYVSTRQHHYQRSADSSPVQQQSPSLSSRRIAPAPAEDGVDQEMENTPASTRGGTAIRGGRWTADEHERFLEGFRIHGHKWKRVQQVVRTRSVTQVRTHAQKYLLKVAKLKAEKKQSGKTVSMATLAAEQPSDLTAVESIDGCNTAPSTPEQGGGNGSPHKTPLKKVRRLDHGNCDTVDQEYIAAAATTLCFLMSQKIDSLFDTRYEPRVEVIKTDFEPYDCYVSQIASQPDGDYSGSRKRSCMHFITEQQDDYTSSYETNHGESSSYAIEGNKLCS</sequence>
<keyword evidence="2" id="KW-1185">Reference proteome</keyword>
<evidence type="ECO:0000313" key="1">
    <source>
        <dbReference type="EMBL" id="KAI9906185.1"/>
    </source>
</evidence>
<comment type="caution">
    <text evidence="1">The sequence shown here is derived from an EMBL/GenBank/DDBJ whole genome shotgun (WGS) entry which is preliminary data.</text>
</comment>
<organism evidence="1 2">
    <name type="scientific">Peronosclerospora sorghi</name>
    <dbReference type="NCBI Taxonomy" id="230839"/>
    <lineage>
        <taxon>Eukaryota</taxon>
        <taxon>Sar</taxon>
        <taxon>Stramenopiles</taxon>
        <taxon>Oomycota</taxon>
        <taxon>Peronosporomycetes</taxon>
        <taxon>Peronosporales</taxon>
        <taxon>Peronosporaceae</taxon>
        <taxon>Peronosclerospora</taxon>
    </lineage>
</organism>
<proteinExistence type="predicted"/>
<dbReference type="Proteomes" id="UP001163321">
    <property type="component" value="Chromosome 8"/>
</dbReference>
<accession>A0ACC0VJS8</accession>
<protein>
    <submittedName>
        <fullName evidence="1">Uncharacterized protein</fullName>
    </submittedName>
</protein>